<dbReference type="Pfam" id="PF08281">
    <property type="entry name" value="Sigma70_r4_2"/>
    <property type="match status" value="1"/>
</dbReference>
<dbReference type="GO" id="GO:0006352">
    <property type="term" value="P:DNA-templated transcription initiation"/>
    <property type="evidence" value="ECO:0007669"/>
    <property type="project" value="InterPro"/>
</dbReference>
<reference evidence="3" key="2">
    <citation type="submission" date="2019-10" db="EMBL/GenBank/DDBJ databases">
        <authorList>
            <consortium name="NCBI Pathogen Detection Project"/>
        </authorList>
    </citation>
    <scope>NUCLEOTIDE SEQUENCE</scope>
    <source>
        <strain evidence="3">Salmonella enterica</strain>
    </source>
</reference>
<dbReference type="InterPro" id="IPR013324">
    <property type="entry name" value="RNA_pol_sigma_r3/r4-like"/>
</dbReference>
<dbReference type="EMBL" id="DAAHFV010000048">
    <property type="protein sequence ID" value="HAB5947162.1"/>
    <property type="molecule type" value="Genomic_DNA"/>
</dbReference>
<dbReference type="InterPro" id="IPR036388">
    <property type="entry name" value="WH-like_DNA-bd_sf"/>
</dbReference>
<dbReference type="Gene3D" id="1.10.10.10">
    <property type="entry name" value="Winged helix-like DNA-binding domain superfamily/Winged helix DNA-binding domain"/>
    <property type="match status" value="1"/>
</dbReference>
<accession>A0A3T9R8W3</accession>
<dbReference type="SUPFAM" id="SSF88659">
    <property type="entry name" value="Sigma3 and sigma4 domains of RNA polymerase sigma factors"/>
    <property type="match status" value="1"/>
</dbReference>
<protein>
    <submittedName>
        <fullName evidence="3">Replication protein RepB</fullName>
    </submittedName>
</protein>
<organism evidence="3">
    <name type="scientific">Salmonella enterica I</name>
    <dbReference type="NCBI Taxonomy" id="59201"/>
    <lineage>
        <taxon>Bacteria</taxon>
        <taxon>Pseudomonadati</taxon>
        <taxon>Pseudomonadota</taxon>
        <taxon>Gammaproteobacteria</taxon>
        <taxon>Enterobacterales</taxon>
        <taxon>Enterobacteriaceae</taxon>
        <taxon>Salmonella</taxon>
    </lineage>
</organism>
<gene>
    <name evidence="2" type="ORF">F9X98_24120</name>
    <name evidence="3" type="ORF">GB396_25085</name>
</gene>
<evidence type="ECO:0000313" key="2">
    <source>
        <dbReference type="EMBL" id="EDB3660798.1"/>
    </source>
</evidence>
<feature type="domain" description="RNA polymerase sigma factor 70 region 4 type 2" evidence="1">
    <location>
        <begin position="33"/>
        <end position="69"/>
    </location>
</feature>
<reference evidence="2" key="3">
    <citation type="submission" date="2019-10" db="EMBL/GenBank/DDBJ databases">
        <authorList>
            <person name="Ashton P.M."/>
            <person name="Dallman T."/>
            <person name="Nair S."/>
            <person name="De Pinna E."/>
            <person name="Peters T."/>
            <person name="Grant K."/>
        </authorList>
    </citation>
    <scope>NUCLEOTIDE SEQUENCE</scope>
    <source>
        <strain evidence="2">814328</strain>
    </source>
</reference>
<dbReference type="InterPro" id="IPR013249">
    <property type="entry name" value="RNA_pol_sigma70_r4_t2"/>
</dbReference>
<dbReference type="EMBL" id="AALNGJ010000054">
    <property type="protein sequence ID" value="EDB3660798.1"/>
    <property type="molecule type" value="Genomic_DNA"/>
</dbReference>
<dbReference type="GO" id="GO:0003677">
    <property type="term" value="F:DNA binding"/>
    <property type="evidence" value="ECO:0007669"/>
    <property type="project" value="InterPro"/>
</dbReference>
<dbReference type="AlphaFoldDB" id="A0A3T9R8W3"/>
<evidence type="ECO:0000313" key="3">
    <source>
        <dbReference type="EMBL" id="HAB5947162.1"/>
    </source>
</evidence>
<comment type="caution">
    <text evidence="3">The sequence shown here is derived from an EMBL/GenBank/DDBJ whole genome shotgun (WGS) entry which is preliminary data.</text>
</comment>
<name>A0A3T9R8W3_SALET</name>
<sequence>MTAREAAQKFGKSPRTIQRLVALDRDEYLERAAERRQKVYDMRVTGAKWQEIAEAMGVSYGAVRSLYYQHCRHLKAAMPRQ</sequence>
<proteinExistence type="predicted"/>
<evidence type="ECO:0000259" key="1">
    <source>
        <dbReference type="Pfam" id="PF08281"/>
    </source>
</evidence>
<reference evidence="3" key="1">
    <citation type="journal article" date="2018" name="Genome Biol.">
        <title>SKESA: strategic k-mer extension for scrupulous assemblies.</title>
        <authorList>
            <person name="Souvorov A."/>
            <person name="Agarwala R."/>
            <person name="Lipman D.J."/>
        </authorList>
    </citation>
    <scope>NUCLEOTIDE SEQUENCE</scope>
    <source>
        <strain evidence="3">Salmonella enterica</strain>
    </source>
</reference>
<dbReference type="GO" id="GO:0016987">
    <property type="term" value="F:sigma factor activity"/>
    <property type="evidence" value="ECO:0007669"/>
    <property type="project" value="InterPro"/>
</dbReference>